<feature type="domain" description="DOD-type homing endonuclease" evidence="3">
    <location>
        <begin position="379"/>
        <end position="510"/>
    </location>
</feature>
<dbReference type="Gene3D" id="3.60.21.10">
    <property type="match status" value="1"/>
</dbReference>
<dbReference type="SUPFAM" id="SSF56300">
    <property type="entry name" value="Metallo-dependent phosphatases"/>
    <property type="match status" value="1"/>
</dbReference>
<evidence type="ECO:0000313" key="4">
    <source>
        <dbReference type="EMBL" id="DAE02416.1"/>
    </source>
</evidence>
<dbReference type="InterPro" id="IPR006141">
    <property type="entry name" value="Intein_N"/>
</dbReference>
<dbReference type="Gene3D" id="2.170.16.10">
    <property type="entry name" value="Hedgehog/Intein (Hint) domain"/>
    <property type="match status" value="1"/>
</dbReference>
<dbReference type="PROSITE" id="PS50819">
    <property type="entry name" value="INTEIN_ENDONUCLEASE"/>
    <property type="match status" value="1"/>
</dbReference>
<name>A0A8S5P6X8_9CAUD</name>
<proteinExistence type="predicted"/>
<reference evidence="4" key="1">
    <citation type="journal article" date="2021" name="Proc. Natl. Acad. Sci. U.S.A.">
        <title>A Catalog of Tens of Thousands of Viruses from Human Metagenomes Reveals Hidden Associations with Chronic Diseases.</title>
        <authorList>
            <person name="Tisza M.J."/>
            <person name="Buck C.B."/>
        </authorList>
    </citation>
    <scope>NUCLEOTIDE SEQUENCE</scope>
    <source>
        <strain evidence="4">CtsUY14</strain>
    </source>
</reference>
<keyword evidence="2" id="KW-0651">Protein splicing</keyword>
<dbReference type="InterPro" id="IPR036844">
    <property type="entry name" value="Hint_dom_sf"/>
</dbReference>
<dbReference type="GO" id="GO:0016787">
    <property type="term" value="F:hydrolase activity"/>
    <property type="evidence" value="ECO:0007669"/>
    <property type="project" value="InterPro"/>
</dbReference>
<dbReference type="Gene3D" id="3.10.28.10">
    <property type="entry name" value="Homing endonucleases"/>
    <property type="match status" value="1"/>
</dbReference>
<dbReference type="GO" id="GO:0016539">
    <property type="term" value="P:intein-mediated protein splicing"/>
    <property type="evidence" value="ECO:0007669"/>
    <property type="project" value="InterPro"/>
</dbReference>
<dbReference type="SUPFAM" id="SSF51294">
    <property type="entry name" value="Hedgehog/intein (Hint) domain"/>
    <property type="match status" value="1"/>
</dbReference>
<dbReference type="SMART" id="SM00306">
    <property type="entry name" value="HintN"/>
    <property type="match status" value="1"/>
</dbReference>
<sequence length="660" mass="76401">METKELCEKIKILLKKKKSFVDICKELQLKDYEAIGLINLMKQDGELIDYVNGELVRLKTPPKTNDVYQVSTNSTHIPLLLISDTHLCSKYDRLDILRYLYDKAEDRGIKYILHSGDFTDGRSNRPEHIYELKETSYEGQVDYCVDKYPTFSGKTYVISGNHDDWWYKSTGSEIVKAIAKRRDDIVYLGSDVADLKIGKLKIRLFHGKGGNSYAKCFDCKTEILTENGWKYFCDLTKNEKVATLNLKKNEFEWQKPIDYINQQYDGEMYHFKSRTVDMVVTPNHRMLVKRYDKNILQNRKKDLIMPSKSHQRINLDWQIIEAKDLENAKRQEWQFKRGGQSWTGDLIESVDIPIRSPKKYASNSIKHIGSVKIEDIAELIAWYTTEGYSDGKKISISQSEVANSNNHKKIIDLFKRIGFKKIKTSGKDNKDISVYSVELSEYLIRECGSGSYNKFLPKWLKNQPSNILKIVFDTMIEGDGWKIGKSSFGYKSVSKRLLDDVSEIAHKLGYGVSKNKDTITMSAIQNYPTINNKPEKINYSGNIYCVSVPNTIILVRRNGKTCWSGNSYKVQKYLDSIPLEERPHILQTGHVHQSFYMKQDDTHCFQTSCLEDLTPFARSMGLANDKSVWWVDVNIDDRGKIESINQELETFNTKKLVRRK</sequence>
<accession>A0A8S5P6X8</accession>
<dbReference type="EMBL" id="BK015346">
    <property type="protein sequence ID" value="DAE02416.1"/>
    <property type="molecule type" value="Genomic_DNA"/>
</dbReference>
<evidence type="ECO:0000256" key="2">
    <source>
        <dbReference type="ARBA" id="ARBA00023000"/>
    </source>
</evidence>
<dbReference type="InterPro" id="IPR004042">
    <property type="entry name" value="Intein_endonuc_central"/>
</dbReference>
<organism evidence="4">
    <name type="scientific">Siphoviridae sp. ctsUY14</name>
    <dbReference type="NCBI Taxonomy" id="2825693"/>
    <lineage>
        <taxon>Viruses</taxon>
        <taxon>Duplodnaviria</taxon>
        <taxon>Heunggongvirae</taxon>
        <taxon>Uroviricota</taxon>
        <taxon>Caudoviricetes</taxon>
    </lineage>
</organism>
<dbReference type="PROSITE" id="PS50817">
    <property type="entry name" value="INTEIN_N_TER"/>
    <property type="match status" value="1"/>
</dbReference>
<evidence type="ECO:0000259" key="3">
    <source>
        <dbReference type="PROSITE" id="PS50819"/>
    </source>
</evidence>
<dbReference type="InterPro" id="IPR004843">
    <property type="entry name" value="Calcineurin-like_PHP"/>
</dbReference>
<protein>
    <submittedName>
        <fullName evidence="4">Hint (Hedgehog/Intein) domain N-terminal region</fullName>
    </submittedName>
</protein>
<evidence type="ECO:0000256" key="1">
    <source>
        <dbReference type="ARBA" id="ARBA00022813"/>
    </source>
</evidence>
<dbReference type="InterPro" id="IPR003587">
    <property type="entry name" value="Hint_dom_N"/>
</dbReference>
<keyword evidence="1" id="KW-0068">Autocatalytic cleavage</keyword>
<dbReference type="Pfam" id="PF00149">
    <property type="entry name" value="Metallophos"/>
    <property type="match status" value="1"/>
</dbReference>
<dbReference type="SUPFAM" id="SSF55608">
    <property type="entry name" value="Homing endonucleases"/>
    <property type="match status" value="1"/>
</dbReference>
<dbReference type="InterPro" id="IPR029052">
    <property type="entry name" value="Metallo-depent_PP-like"/>
</dbReference>
<dbReference type="GO" id="GO:0004519">
    <property type="term" value="F:endonuclease activity"/>
    <property type="evidence" value="ECO:0007669"/>
    <property type="project" value="InterPro"/>
</dbReference>
<dbReference type="InterPro" id="IPR027434">
    <property type="entry name" value="Homing_endonucl"/>
</dbReference>